<keyword evidence="6" id="KW-1185">Reference proteome</keyword>
<evidence type="ECO:0008006" key="7">
    <source>
        <dbReference type="Google" id="ProtNLM"/>
    </source>
</evidence>
<feature type="compositionally biased region" description="Gly residues" evidence="2">
    <location>
        <begin position="383"/>
        <end position="392"/>
    </location>
</feature>
<reference evidence="5 6" key="1">
    <citation type="submission" date="2020-01" db="EMBL/GenBank/DDBJ databases">
        <authorList>
            <consortium name="DOE Joint Genome Institute"/>
            <person name="Haridas S."/>
            <person name="Albert R."/>
            <person name="Binder M."/>
            <person name="Bloem J."/>
            <person name="Labutti K."/>
            <person name="Salamov A."/>
            <person name="Andreopoulos B."/>
            <person name="Baker S.E."/>
            <person name="Barry K."/>
            <person name="Bills G."/>
            <person name="Bluhm B.H."/>
            <person name="Cannon C."/>
            <person name="Castanera R."/>
            <person name="Culley D.E."/>
            <person name="Daum C."/>
            <person name="Ezra D."/>
            <person name="Gonzalez J.B."/>
            <person name="Henrissat B."/>
            <person name="Kuo A."/>
            <person name="Liang C."/>
            <person name="Lipzen A."/>
            <person name="Lutzoni F."/>
            <person name="Magnuson J."/>
            <person name="Mondo S."/>
            <person name="Nolan M."/>
            <person name="Ohm R."/>
            <person name="Pangilinan J."/>
            <person name="Park H.-J.H."/>
            <person name="Ramirez L."/>
            <person name="Alfaro M."/>
            <person name="Sun H."/>
            <person name="Tritt A."/>
            <person name="Yoshinaga Y."/>
            <person name="Zwiers L.-H.L."/>
            <person name="Turgeon B.G."/>
            <person name="Goodwin S.B."/>
            <person name="Spatafora J.W."/>
            <person name="Crous P.W."/>
            <person name="Grigoriev I.V."/>
        </authorList>
    </citation>
    <scope>NUCLEOTIDE SEQUENCE [LARGE SCALE GENOMIC DNA]</scope>
    <source>
        <strain evidence="5 6">CBS 611.86</strain>
    </source>
</reference>
<dbReference type="InterPro" id="IPR004045">
    <property type="entry name" value="Glutathione_S-Trfase_N"/>
</dbReference>
<feature type="compositionally biased region" description="Pro residues" evidence="2">
    <location>
        <begin position="157"/>
        <end position="168"/>
    </location>
</feature>
<dbReference type="GO" id="GO:0004364">
    <property type="term" value="F:glutathione transferase activity"/>
    <property type="evidence" value="ECO:0007669"/>
    <property type="project" value="InterPro"/>
</dbReference>
<evidence type="ECO:0000313" key="5">
    <source>
        <dbReference type="EMBL" id="KAF2866695.1"/>
    </source>
</evidence>
<dbReference type="Gene3D" id="1.20.1050.10">
    <property type="match status" value="1"/>
</dbReference>
<dbReference type="SFLD" id="SFLDG00358">
    <property type="entry name" value="Main_(cytGST)"/>
    <property type="match status" value="1"/>
</dbReference>
<name>A0A7C8M3Q7_9PLEO</name>
<dbReference type="InterPro" id="IPR036249">
    <property type="entry name" value="Thioredoxin-like_sf"/>
</dbReference>
<dbReference type="Proteomes" id="UP000481861">
    <property type="component" value="Unassembled WGS sequence"/>
</dbReference>
<feature type="compositionally biased region" description="Basic and acidic residues" evidence="2">
    <location>
        <begin position="416"/>
        <end position="432"/>
    </location>
</feature>
<gene>
    <name evidence="5" type="ORF">BDV95DRAFT_611374</name>
</gene>
<feature type="compositionally biased region" description="Low complexity" evidence="2">
    <location>
        <begin position="143"/>
        <end position="156"/>
    </location>
</feature>
<dbReference type="EMBL" id="JAADJZ010000026">
    <property type="protein sequence ID" value="KAF2866695.1"/>
    <property type="molecule type" value="Genomic_DNA"/>
</dbReference>
<dbReference type="GO" id="GO:0005737">
    <property type="term" value="C:cytoplasm"/>
    <property type="evidence" value="ECO:0007669"/>
    <property type="project" value="InterPro"/>
</dbReference>
<dbReference type="InterPro" id="IPR010987">
    <property type="entry name" value="Glutathione-S-Trfase_C-like"/>
</dbReference>
<feature type="domain" description="GST C-terminal" evidence="4">
    <location>
        <begin position="538"/>
        <end position="674"/>
    </location>
</feature>
<dbReference type="CDD" id="cd00570">
    <property type="entry name" value="GST_N_family"/>
    <property type="match status" value="1"/>
</dbReference>
<dbReference type="PROSITE" id="PS50405">
    <property type="entry name" value="GST_CTER"/>
    <property type="match status" value="1"/>
</dbReference>
<evidence type="ECO:0000256" key="1">
    <source>
        <dbReference type="ARBA" id="ARBA00023002"/>
    </source>
</evidence>
<dbReference type="OrthoDB" id="4951845at2759"/>
<dbReference type="Pfam" id="PF13410">
    <property type="entry name" value="GST_C_2"/>
    <property type="match status" value="1"/>
</dbReference>
<dbReference type="AlphaFoldDB" id="A0A7C8M3Q7"/>
<dbReference type="CDD" id="cd00299">
    <property type="entry name" value="GST_C_family"/>
    <property type="match status" value="1"/>
</dbReference>
<dbReference type="PANTHER" id="PTHR43968">
    <property type="match status" value="1"/>
</dbReference>
<feature type="region of interest" description="Disordered" evidence="2">
    <location>
        <begin position="269"/>
        <end position="288"/>
    </location>
</feature>
<keyword evidence="1" id="KW-0560">Oxidoreductase</keyword>
<organism evidence="5 6">
    <name type="scientific">Massariosphaeria phaeospora</name>
    <dbReference type="NCBI Taxonomy" id="100035"/>
    <lineage>
        <taxon>Eukaryota</taxon>
        <taxon>Fungi</taxon>
        <taxon>Dikarya</taxon>
        <taxon>Ascomycota</taxon>
        <taxon>Pezizomycotina</taxon>
        <taxon>Dothideomycetes</taxon>
        <taxon>Pleosporomycetidae</taxon>
        <taxon>Pleosporales</taxon>
        <taxon>Pleosporales incertae sedis</taxon>
        <taxon>Massariosphaeria</taxon>
    </lineage>
</organism>
<feature type="region of interest" description="Disordered" evidence="2">
    <location>
        <begin position="128"/>
        <end position="209"/>
    </location>
</feature>
<dbReference type="InterPro" id="IPR005442">
    <property type="entry name" value="GST_omega"/>
</dbReference>
<dbReference type="InterPro" id="IPR050983">
    <property type="entry name" value="GST_Omega/HSP26"/>
</dbReference>
<protein>
    <recommendedName>
        <fullName evidence="7">GST N-terminal domain-containing protein</fullName>
    </recommendedName>
</protein>
<comment type="caution">
    <text evidence="5">The sequence shown here is derived from an EMBL/GenBank/DDBJ whole genome shotgun (WGS) entry which is preliminary data.</text>
</comment>
<evidence type="ECO:0000259" key="4">
    <source>
        <dbReference type="PROSITE" id="PS50405"/>
    </source>
</evidence>
<dbReference type="PROSITE" id="PS50404">
    <property type="entry name" value="GST_NTER"/>
    <property type="match status" value="1"/>
</dbReference>
<dbReference type="InterPro" id="IPR040079">
    <property type="entry name" value="Glutathione_S-Trfase"/>
</dbReference>
<accession>A0A7C8M3Q7</accession>
<feature type="region of interest" description="Disordered" evidence="2">
    <location>
        <begin position="383"/>
        <end position="438"/>
    </location>
</feature>
<evidence type="ECO:0000256" key="2">
    <source>
        <dbReference type="SAM" id="MobiDB-lite"/>
    </source>
</evidence>
<dbReference type="PANTHER" id="PTHR43968:SF6">
    <property type="entry name" value="GLUTATHIONE S-TRANSFERASE OMEGA"/>
    <property type="match status" value="1"/>
</dbReference>
<evidence type="ECO:0000259" key="3">
    <source>
        <dbReference type="PROSITE" id="PS50404"/>
    </source>
</evidence>
<dbReference type="InterPro" id="IPR036282">
    <property type="entry name" value="Glutathione-S-Trfase_C_sf"/>
</dbReference>
<feature type="domain" description="GST N-terminal" evidence="3">
    <location>
        <begin position="454"/>
        <end position="533"/>
    </location>
</feature>
<feature type="region of interest" description="Disordered" evidence="2">
    <location>
        <begin position="308"/>
        <end position="335"/>
    </location>
</feature>
<sequence length="686" mass="77218">MNSEVPLHQLRTLQPAALQALHQSPDGLHLQSLPPFPQDLDALSPDANNETIFQQRYHLGAAPQAPHGLHAPNPFQHNAGLPHAQTQFQPVPAGYQHGGHRFNLVAPRPPLRQHMQAPLRQHIQAPPQQHIRAPPQQHIQTSPQQHIQAPPQQHIRAPPPLPPPPVPRAPQQFPETEAQQTHNVHPAQDTEETPVSNHGQFEGLKLIPTPPKLDEWRSKLFHVDDTITLTEEQFRTYFPHIDNVYSHRSTQRHKRKRFVSHYWDCRLKGRPPGTKKSTDPDKKKRKRVARERDLCDVKVKITEYFDGAELTEQTGQQPPLDDHPLTPAASAHDSGNHFFGQDSVPAQSQVAPWGLQNVGGLAMHGAPEPPPKKFYTVQRVNGNGGNGKGDGVAGPHKHTLEESDRVKKNSVLRWLAKNEKDKKKGQAGDSSKKTYHKKATGNALTTVKNHSNEDELKLYGSCFCPFVQRVWISLEHKQIPYQYIEVDPYKKPQSLLDVNPRGLVPAIRHGPTWSTHESTVIMEYFEDLNAGPSLLPPDPQSRATCRLWSDHVNRSIIPSFYRLLQAQDPNDQITHATELRTEIGKLVDVADRTGPFFLGSSLGFVDVQIAPWVVRLARVLGPYRGWPEPEEGSRWKKWVDAIENEKSVRSTTSDDGLYLDSYERYAENRPNTSQLANAVNSGRGLP</sequence>
<proteinExistence type="predicted"/>
<dbReference type="SUPFAM" id="SSF47616">
    <property type="entry name" value="GST C-terminal domain-like"/>
    <property type="match status" value="1"/>
</dbReference>
<dbReference type="SUPFAM" id="SSF52833">
    <property type="entry name" value="Thioredoxin-like"/>
    <property type="match status" value="1"/>
</dbReference>
<dbReference type="Gene3D" id="3.40.30.10">
    <property type="entry name" value="Glutaredoxin"/>
    <property type="match status" value="1"/>
</dbReference>
<dbReference type="Pfam" id="PF13417">
    <property type="entry name" value="GST_N_3"/>
    <property type="match status" value="1"/>
</dbReference>
<dbReference type="GO" id="GO:0045174">
    <property type="term" value="F:glutathione dehydrogenase (ascorbate) activity"/>
    <property type="evidence" value="ECO:0007669"/>
    <property type="project" value="UniProtKB-ARBA"/>
</dbReference>
<feature type="compositionally biased region" description="Basic and acidic residues" evidence="2">
    <location>
        <begin position="398"/>
        <end position="407"/>
    </location>
</feature>
<dbReference type="PRINTS" id="PR01625">
    <property type="entry name" value="GSTRNSFRASEO"/>
</dbReference>
<dbReference type="SFLD" id="SFLDS00019">
    <property type="entry name" value="Glutathione_Transferase_(cytos"/>
    <property type="match status" value="1"/>
</dbReference>
<evidence type="ECO:0000313" key="6">
    <source>
        <dbReference type="Proteomes" id="UP000481861"/>
    </source>
</evidence>